<feature type="region of interest" description="Disordered" evidence="1">
    <location>
        <begin position="203"/>
        <end position="229"/>
    </location>
</feature>
<feature type="non-terminal residue" evidence="3">
    <location>
        <position position="1"/>
    </location>
</feature>
<dbReference type="SMART" id="SM00355">
    <property type="entry name" value="ZnF_C2H2"/>
    <property type="match status" value="3"/>
</dbReference>
<feature type="domain" description="C2H2-type" evidence="2">
    <location>
        <begin position="148"/>
        <end position="172"/>
    </location>
</feature>
<name>A0A7R9QXF5_9ACAR</name>
<feature type="domain" description="C2H2-type" evidence="2">
    <location>
        <begin position="176"/>
        <end position="198"/>
    </location>
</feature>
<feature type="domain" description="C2H2-type" evidence="2">
    <location>
        <begin position="112"/>
        <end position="138"/>
    </location>
</feature>
<evidence type="ECO:0000256" key="1">
    <source>
        <dbReference type="SAM" id="MobiDB-lite"/>
    </source>
</evidence>
<feature type="region of interest" description="Disordered" evidence="1">
    <location>
        <begin position="78"/>
        <end position="100"/>
    </location>
</feature>
<dbReference type="InterPro" id="IPR013087">
    <property type="entry name" value="Znf_C2H2_type"/>
</dbReference>
<reference evidence="3" key="1">
    <citation type="submission" date="2020-11" db="EMBL/GenBank/DDBJ databases">
        <authorList>
            <person name="Tran Van P."/>
        </authorList>
    </citation>
    <scope>NUCLEOTIDE SEQUENCE</scope>
</reference>
<evidence type="ECO:0000259" key="2">
    <source>
        <dbReference type="SMART" id="SM00355"/>
    </source>
</evidence>
<dbReference type="OrthoDB" id="6508709at2759"/>
<protein>
    <recommendedName>
        <fullName evidence="2">C2H2-type domain-containing protein</fullName>
    </recommendedName>
</protein>
<evidence type="ECO:0000313" key="3">
    <source>
        <dbReference type="EMBL" id="CAD7661291.1"/>
    </source>
</evidence>
<evidence type="ECO:0000313" key="4">
    <source>
        <dbReference type="Proteomes" id="UP000728032"/>
    </source>
</evidence>
<sequence>MSQNFDDLSQLSREELYLIINALKRDINCLSTHLLVIESQNTSRVNQRFVSIGCQTSDEWVYAMTTTRNGHQLSAINENTSHRRDSRRSGHHLMDTSAQKSATNDAMSGRLYECSLDGCDHQKFNKKDALTRHQLRRHPNELPDIPWIACSEPGCHYRSKCSFYMTRHMKRHPHFHVCPHTGCRFKTKYEYSLDRHLKTCKAGEPGSSGQKLQTIGNTSKDTTEWMSESNDRQMDCDINRGFGHKTSAVNERHVPIDTIIEPNVHSNEGLMTHLLPQTAPEVYR</sequence>
<feature type="compositionally biased region" description="Polar residues" evidence="1">
    <location>
        <begin position="207"/>
        <end position="228"/>
    </location>
</feature>
<accession>A0A7R9QXF5</accession>
<organism evidence="3">
    <name type="scientific">Oppiella nova</name>
    <dbReference type="NCBI Taxonomy" id="334625"/>
    <lineage>
        <taxon>Eukaryota</taxon>
        <taxon>Metazoa</taxon>
        <taxon>Ecdysozoa</taxon>
        <taxon>Arthropoda</taxon>
        <taxon>Chelicerata</taxon>
        <taxon>Arachnida</taxon>
        <taxon>Acari</taxon>
        <taxon>Acariformes</taxon>
        <taxon>Sarcoptiformes</taxon>
        <taxon>Oribatida</taxon>
        <taxon>Brachypylina</taxon>
        <taxon>Oppioidea</taxon>
        <taxon>Oppiidae</taxon>
        <taxon>Oppiella</taxon>
    </lineage>
</organism>
<dbReference type="EMBL" id="CAJPVJ010023129">
    <property type="protein sequence ID" value="CAG2178427.1"/>
    <property type="molecule type" value="Genomic_DNA"/>
</dbReference>
<dbReference type="AlphaFoldDB" id="A0A7R9QXF5"/>
<dbReference type="Proteomes" id="UP000728032">
    <property type="component" value="Unassembled WGS sequence"/>
</dbReference>
<gene>
    <name evidence="3" type="ORF">ONB1V03_LOCUS17852</name>
</gene>
<proteinExistence type="predicted"/>
<dbReference type="EMBL" id="OC937954">
    <property type="protein sequence ID" value="CAD7661291.1"/>
    <property type="molecule type" value="Genomic_DNA"/>
</dbReference>
<keyword evidence="4" id="KW-1185">Reference proteome</keyword>